<evidence type="ECO:0000256" key="2">
    <source>
        <dbReference type="ARBA" id="ARBA00022723"/>
    </source>
</evidence>
<evidence type="ECO:0000259" key="8">
    <source>
        <dbReference type="SMART" id="SM00922"/>
    </source>
</evidence>
<dbReference type="Gene3D" id="3.20.20.120">
    <property type="entry name" value="Enolase-like C-terminal domain"/>
    <property type="match status" value="1"/>
</dbReference>
<dbReference type="AlphaFoldDB" id="A0A437QGV7"/>
<dbReference type="Pfam" id="PF13378">
    <property type="entry name" value="MR_MLE_C"/>
    <property type="match status" value="1"/>
</dbReference>
<keyword evidence="10" id="KW-1185">Reference proteome</keyword>
<dbReference type="SUPFAM" id="SSF51604">
    <property type="entry name" value="Enolase C-terminal domain-like"/>
    <property type="match status" value="1"/>
</dbReference>
<dbReference type="Gene3D" id="3.30.390.10">
    <property type="entry name" value="Enolase-like, N-terminal domain"/>
    <property type="match status" value="1"/>
</dbReference>
<dbReference type="SFLD" id="SFLDS00001">
    <property type="entry name" value="Enolase"/>
    <property type="match status" value="1"/>
</dbReference>
<dbReference type="GO" id="GO:0046872">
    <property type="term" value="F:metal ion binding"/>
    <property type="evidence" value="ECO:0007669"/>
    <property type="project" value="UniProtKB-KW"/>
</dbReference>
<dbReference type="EC" id="5.1.1.-" evidence="7"/>
<dbReference type="InterPro" id="IPR034603">
    <property type="entry name" value="Dipeptide_epimerase"/>
</dbReference>
<dbReference type="NCBIfam" id="NF011708">
    <property type="entry name" value="PRK15129.1"/>
    <property type="match status" value="1"/>
</dbReference>
<dbReference type="NCBIfam" id="NF042940">
    <property type="entry name" value="racemase_DgcA"/>
    <property type="match status" value="1"/>
</dbReference>
<keyword evidence="4 7" id="KW-0413">Isomerase</keyword>
<comment type="cofactor">
    <cofactor evidence="6 7">
        <name>Mg(2+)</name>
        <dbReference type="ChEBI" id="CHEBI:18420"/>
    </cofactor>
    <text evidence="6 7">Binds 1 Mg(2+) ion per subunit.</text>
</comment>
<dbReference type="InterPro" id="IPR029017">
    <property type="entry name" value="Enolase-like_N"/>
</dbReference>
<dbReference type="InterPro" id="IPR013342">
    <property type="entry name" value="Mandelate_racemase_C"/>
</dbReference>
<protein>
    <recommendedName>
        <fullName evidence="7">Dipeptide epimerase</fullName>
        <ecNumber evidence="7">5.1.1.-</ecNumber>
    </recommendedName>
</protein>
<proteinExistence type="inferred from homology"/>
<feature type="domain" description="Mandelate racemase/muconate lactonizing enzyme C-terminal" evidence="8">
    <location>
        <begin position="131"/>
        <end position="222"/>
    </location>
</feature>
<name>A0A437QGV7_9PROT</name>
<sequence length="327" mass="34342">MVLLKSVCHESWPLAAAFSISRGTKTSAEVVVVELTEGDFRGRGECVPYPRYGESVESVMAQIESIRNDLANGMDRIALQDVMPAGAARCALDGAFWDLEAKRSGRRAWQLAGEAEPGTVTTVYTISLDTPEKMGASAKTNAARPLMKLKLTGEGDLDRVAAVRENAPNTELVVDANEGWSPDMVEPFSAELAALGVTMIEQPLPAADDAVLASLAHPIPICADESVHTREGLAALADRYDMINIKLDKTGGLTEGLALKREAEAAGLGIMVGCMVGTSLSMAPAVLLGQGAAVVDLDGPLLLAKDRPDGLTFNGSVVSPPASSLWG</sequence>
<evidence type="ECO:0000313" key="10">
    <source>
        <dbReference type="Proteomes" id="UP000287447"/>
    </source>
</evidence>
<keyword evidence="3 6" id="KW-0460">Magnesium</keyword>
<feature type="active site" description="Proton acceptor; specific for (S)-substrate epimerization" evidence="5">
    <location>
        <position position="246"/>
    </location>
</feature>
<gene>
    <name evidence="9" type="ORF">EOI86_20985</name>
</gene>
<organism evidence="9 10">
    <name type="scientific">Hwanghaeella grinnelliae</name>
    <dbReference type="NCBI Taxonomy" id="2500179"/>
    <lineage>
        <taxon>Bacteria</taxon>
        <taxon>Pseudomonadati</taxon>
        <taxon>Pseudomonadota</taxon>
        <taxon>Alphaproteobacteria</taxon>
        <taxon>Rhodospirillales</taxon>
        <taxon>Rhodospirillaceae</taxon>
        <taxon>Hwanghaeella</taxon>
    </lineage>
</organism>
<dbReference type="SUPFAM" id="SSF54826">
    <property type="entry name" value="Enolase N-terminal domain-like"/>
    <property type="match status" value="1"/>
</dbReference>
<accession>A0A437QGV7</accession>
<dbReference type="InterPro" id="IPR029065">
    <property type="entry name" value="Enolase_C-like"/>
</dbReference>
<dbReference type="SMART" id="SM00922">
    <property type="entry name" value="MR_MLE"/>
    <property type="match status" value="1"/>
</dbReference>
<dbReference type="OrthoDB" id="9782675at2"/>
<dbReference type="Pfam" id="PF02746">
    <property type="entry name" value="MR_MLE_N"/>
    <property type="match status" value="1"/>
</dbReference>
<dbReference type="PANTHER" id="PTHR48080:SF3">
    <property type="entry name" value="ENOLASE SUPERFAMILY MEMBER DDB_G0284701"/>
    <property type="match status" value="1"/>
</dbReference>
<feature type="binding site" evidence="6">
    <location>
        <position position="224"/>
    </location>
    <ligand>
        <name>Mg(2+)</name>
        <dbReference type="ChEBI" id="CHEBI:18420"/>
    </ligand>
</feature>
<dbReference type="RefSeq" id="WP_127767666.1">
    <property type="nucleotide sequence ID" value="NZ_SADE01000004.1"/>
</dbReference>
<evidence type="ECO:0000256" key="3">
    <source>
        <dbReference type="ARBA" id="ARBA00022842"/>
    </source>
</evidence>
<dbReference type="Proteomes" id="UP000287447">
    <property type="component" value="Unassembled WGS sequence"/>
</dbReference>
<evidence type="ECO:0000256" key="7">
    <source>
        <dbReference type="RuleBase" id="RU366006"/>
    </source>
</evidence>
<feature type="binding site" evidence="6">
    <location>
        <position position="175"/>
    </location>
    <ligand>
        <name>Mg(2+)</name>
        <dbReference type="ChEBI" id="CHEBI:18420"/>
    </ligand>
</feature>
<feature type="active site" description="Proton acceptor; specific for (R)-substrate epimerization" evidence="5">
    <location>
        <position position="150"/>
    </location>
</feature>
<dbReference type="GO" id="GO:0016855">
    <property type="term" value="F:racemase and epimerase activity, acting on amino acids and derivatives"/>
    <property type="evidence" value="ECO:0007669"/>
    <property type="project" value="UniProtKB-UniRule"/>
</dbReference>
<feature type="binding site" evidence="6">
    <location>
        <position position="201"/>
    </location>
    <ligand>
        <name>Mg(2+)</name>
        <dbReference type="ChEBI" id="CHEBI:18420"/>
    </ligand>
</feature>
<dbReference type="PANTHER" id="PTHR48080">
    <property type="entry name" value="D-GALACTONATE DEHYDRATASE-RELATED"/>
    <property type="match status" value="1"/>
</dbReference>
<keyword evidence="2 6" id="KW-0479">Metal-binding</keyword>
<dbReference type="SFLD" id="SFLDG00180">
    <property type="entry name" value="muconate_cycloisomerase"/>
    <property type="match status" value="1"/>
</dbReference>
<dbReference type="InterPro" id="IPR036849">
    <property type="entry name" value="Enolase-like_C_sf"/>
</dbReference>
<evidence type="ECO:0000256" key="5">
    <source>
        <dbReference type="PIRSR" id="PIRSR634603-1"/>
    </source>
</evidence>
<comment type="similarity">
    <text evidence="1 7">Belongs to the mandelate racemase/muconate lactonizing enzyme family.</text>
</comment>
<evidence type="ECO:0000313" key="9">
    <source>
        <dbReference type="EMBL" id="RVU33636.1"/>
    </source>
</evidence>
<dbReference type="EMBL" id="SADE01000004">
    <property type="protein sequence ID" value="RVU33636.1"/>
    <property type="molecule type" value="Genomic_DNA"/>
</dbReference>
<evidence type="ECO:0000256" key="4">
    <source>
        <dbReference type="ARBA" id="ARBA00023235"/>
    </source>
</evidence>
<dbReference type="InterPro" id="IPR034593">
    <property type="entry name" value="DgoD-like"/>
</dbReference>
<evidence type="ECO:0000256" key="1">
    <source>
        <dbReference type="ARBA" id="ARBA00008031"/>
    </source>
</evidence>
<dbReference type="SFLD" id="SFLDF00010">
    <property type="entry name" value="dipeptide_epimerase"/>
    <property type="match status" value="1"/>
</dbReference>
<comment type="caution">
    <text evidence="9">The sequence shown here is derived from an EMBL/GenBank/DDBJ whole genome shotgun (WGS) entry which is preliminary data.</text>
</comment>
<dbReference type="CDD" id="cd03319">
    <property type="entry name" value="L-Ala-DL-Glu_epimerase"/>
    <property type="match status" value="1"/>
</dbReference>
<dbReference type="InterPro" id="IPR013341">
    <property type="entry name" value="Mandelate_racemase_N_dom"/>
</dbReference>
<reference evidence="10" key="1">
    <citation type="submission" date="2019-01" db="EMBL/GenBank/DDBJ databases">
        <title>Gri0909 isolated from a small marine red alga.</title>
        <authorList>
            <person name="Kim J."/>
            <person name="Jeong S.E."/>
            <person name="Jeon C.O."/>
        </authorList>
    </citation>
    <scope>NUCLEOTIDE SEQUENCE [LARGE SCALE GENOMIC DNA]</scope>
    <source>
        <strain evidence="10">Gri0909</strain>
    </source>
</reference>
<evidence type="ECO:0000256" key="6">
    <source>
        <dbReference type="PIRSR" id="PIRSR634603-3"/>
    </source>
</evidence>